<sequence>PGWGGRGIFPLGKIFPPLFFFFFFLFFFDPPAPPPLRPTPHPRSRPSPHGQKQSMTKERKTMHDTESLVEPCPMKET</sequence>
<proteinExistence type="predicted"/>
<evidence type="ECO:0000256" key="2">
    <source>
        <dbReference type="SAM" id="Phobius"/>
    </source>
</evidence>
<evidence type="ECO:0000313" key="4">
    <source>
        <dbReference type="Proteomes" id="UP000673691"/>
    </source>
</evidence>
<dbReference type="Proteomes" id="UP000673691">
    <property type="component" value="Unassembled WGS sequence"/>
</dbReference>
<keyword evidence="2" id="KW-0812">Transmembrane</keyword>
<feature type="compositionally biased region" description="Basic and acidic residues" evidence="1">
    <location>
        <begin position="55"/>
        <end position="66"/>
    </location>
</feature>
<reference evidence="3 4" key="1">
    <citation type="journal article" name="Sci. Rep.">
        <title>Genome-scale phylogenetic analyses confirm Olpidium as the closest living zoosporic fungus to the non-flagellated, terrestrial fungi.</title>
        <authorList>
            <person name="Chang Y."/>
            <person name="Rochon D."/>
            <person name="Sekimoto S."/>
            <person name="Wang Y."/>
            <person name="Chovatia M."/>
            <person name="Sandor L."/>
            <person name="Salamov A."/>
            <person name="Grigoriev I.V."/>
            <person name="Stajich J.E."/>
            <person name="Spatafora J.W."/>
        </authorList>
    </citation>
    <scope>NUCLEOTIDE SEQUENCE [LARGE SCALE GENOMIC DNA]</scope>
    <source>
        <strain evidence="3">S191</strain>
    </source>
</reference>
<evidence type="ECO:0000313" key="3">
    <source>
        <dbReference type="EMBL" id="KAG5463364.1"/>
    </source>
</evidence>
<evidence type="ECO:0000256" key="1">
    <source>
        <dbReference type="SAM" id="MobiDB-lite"/>
    </source>
</evidence>
<keyword evidence="2" id="KW-1133">Transmembrane helix</keyword>
<feature type="transmembrane region" description="Helical" evidence="2">
    <location>
        <begin position="7"/>
        <end position="28"/>
    </location>
</feature>
<name>A0A8H8A1F1_9FUNG</name>
<dbReference type="AlphaFoldDB" id="A0A8H8A1F1"/>
<feature type="non-terminal residue" evidence="3">
    <location>
        <position position="1"/>
    </location>
</feature>
<protein>
    <submittedName>
        <fullName evidence="3">Uncharacterized protein</fullName>
    </submittedName>
</protein>
<comment type="caution">
    <text evidence="3">The sequence shown here is derived from an EMBL/GenBank/DDBJ whole genome shotgun (WGS) entry which is preliminary data.</text>
</comment>
<dbReference type="EMBL" id="JAEFCI010000718">
    <property type="protein sequence ID" value="KAG5463364.1"/>
    <property type="molecule type" value="Genomic_DNA"/>
</dbReference>
<keyword evidence="2" id="KW-0472">Membrane</keyword>
<keyword evidence="4" id="KW-1185">Reference proteome</keyword>
<gene>
    <name evidence="3" type="ORF">BJ554DRAFT_8192</name>
</gene>
<organism evidence="3 4">
    <name type="scientific">Olpidium bornovanus</name>
    <dbReference type="NCBI Taxonomy" id="278681"/>
    <lineage>
        <taxon>Eukaryota</taxon>
        <taxon>Fungi</taxon>
        <taxon>Fungi incertae sedis</taxon>
        <taxon>Olpidiomycota</taxon>
        <taxon>Olpidiomycotina</taxon>
        <taxon>Olpidiomycetes</taxon>
        <taxon>Olpidiales</taxon>
        <taxon>Olpidiaceae</taxon>
        <taxon>Olpidium</taxon>
    </lineage>
</organism>
<accession>A0A8H8A1F1</accession>
<feature type="region of interest" description="Disordered" evidence="1">
    <location>
        <begin position="35"/>
        <end position="77"/>
    </location>
</feature>